<evidence type="ECO:0000313" key="1">
    <source>
        <dbReference type="EMBL" id="KIU01738.1"/>
    </source>
</evidence>
<dbReference type="Proteomes" id="UP000032274">
    <property type="component" value="Unassembled WGS sequence"/>
</dbReference>
<name>A0AA40JQG2_STAAU</name>
<feature type="non-terminal residue" evidence="1">
    <location>
        <position position="1"/>
    </location>
</feature>
<proteinExistence type="predicted"/>
<accession>A0AA40JQG2</accession>
<comment type="caution">
    <text evidence="1">The sequence shown here is derived from an EMBL/GenBank/DDBJ whole genome shotgun (WGS) entry which is preliminary data.</text>
</comment>
<protein>
    <submittedName>
        <fullName evidence="1">Uncharacterized protein</fullName>
    </submittedName>
</protein>
<feature type="non-terminal residue" evidence="1">
    <location>
        <position position="126"/>
    </location>
</feature>
<gene>
    <name evidence="1" type="ORF">QU38_00075</name>
</gene>
<sequence>LGRAGRDPDARFFHLGDLFLGAALAARDDGTGMAHTAARRRRAARDEAGHRLLAAALGLVDRELGGFLFGRAADFADHDHRLGLVVGEEQLEHVDEVGAVDGVAADAHRGGLAQAGIGGLEHRLIS</sequence>
<evidence type="ECO:0000313" key="2">
    <source>
        <dbReference type="Proteomes" id="UP000032274"/>
    </source>
</evidence>
<dbReference type="EMBL" id="JXIG01000019">
    <property type="protein sequence ID" value="KIU01738.1"/>
    <property type="molecule type" value="Genomic_DNA"/>
</dbReference>
<reference evidence="1 2" key="1">
    <citation type="submission" date="2015-01" db="EMBL/GenBank/DDBJ databases">
        <title>Characterization of Swiss Staphylococcus aureus strains involved in food poisoning.</title>
        <authorList>
            <person name="Crovadore J."/>
            <person name="Chablais R."/>
            <person name="Tonacini J."/>
            <person name="Schnyder B."/>
            <person name="Lefort F."/>
        </authorList>
    </citation>
    <scope>NUCLEOTIDE SEQUENCE [LARGE SCALE GENOMIC DNA]</scope>
    <source>
        <strain evidence="1 2">SA-120</strain>
    </source>
</reference>
<organism evidence="1 2">
    <name type="scientific">Staphylococcus aureus</name>
    <dbReference type="NCBI Taxonomy" id="1280"/>
    <lineage>
        <taxon>Bacteria</taxon>
        <taxon>Bacillati</taxon>
        <taxon>Bacillota</taxon>
        <taxon>Bacilli</taxon>
        <taxon>Bacillales</taxon>
        <taxon>Staphylococcaceae</taxon>
        <taxon>Staphylococcus</taxon>
    </lineage>
</organism>
<dbReference type="AlphaFoldDB" id="A0AA40JQG2"/>